<evidence type="ECO:0000313" key="2">
    <source>
        <dbReference type="EMBL" id="KAF2001290.1"/>
    </source>
</evidence>
<name>A0A6A5WHB7_9PLEO</name>
<dbReference type="AlphaFoldDB" id="A0A6A5WHB7"/>
<organism evidence="2 3">
    <name type="scientific">Amniculicola lignicola CBS 123094</name>
    <dbReference type="NCBI Taxonomy" id="1392246"/>
    <lineage>
        <taxon>Eukaryota</taxon>
        <taxon>Fungi</taxon>
        <taxon>Dikarya</taxon>
        <taxon>Ascomycota</taxon>
        <taxon>Pezizomycotina</taxon>
        <taxon>Dothideomycetes</taxon>
        <taxon>Pleosporomycetidae</taxon>
        <taxon>Pleosporales</taxon>
        <taxon>Amniculicolaceae</taxon>
        <taxon>Amniculicola</taxon>
    </lineage>
</organism>
<accession>A0A6A5WHB7</accession>
<dbReference type="EMBL" id="ML977584">
    <property type="protein sequence ID" value="KAF2001290.1"/>
    <property type="molecule type" value="Genomic_DNA"/>
</dbReference>
<proteinExistence type="predicted"/>
<dbReference type="Proteomes" id="UP000799779">
    <property type="component" value="Unassembled WGS sequence"/>
</dbReference>
<keyword evidence="1" id="KW-0175">Coiled coil</keyword>
<feature type="coiled-coil region" evidence="1">
    <location>
        <begin position="6"/>
        <end position="40"/>
    </location>
</feature>
<gene>
    <name evidence="2" type="ORF">P154DRAFT_575357</name>
</gene>
<keyword evidence="3" id="KW-1185">Reference proteome</keyword>
<reference evidence="2" key="1">
    <citation type="journal article" date="2020" name="Stud. Mycol.">
        <title>101 Dothideomycetes genomes: a test case for predicting lifestyles and emergence of pathogens.</title>
        <authorList>
            <person name="Haridas S."/>
            <person name="Albert R."/>
            <person name="Binder M."/>
            <person name="Bloem J."/>
            <person name="Labutti K."/>
            <person name="Salamov A."/>
            <person name="Andreopoulos B."/>
            <person name="Baker S."/>
            <person name="Barry K."/>
            <person name="Bills G."/>
            <person name="Bluhm B."/>
            <person name="Cannon C."/>
            <person name="Castanera R."/>
            <person name="Culley D."/>
            <person name="Daum C."/>
            <person name="Ezra D."/>
            <person name="Gonzalez J."/>
            <person name="Henrissat B."/>
            <person name="Kuo A."/>
            <person name="Liang C."/>
            <person name="Lipzen A."/>
            <person name="Lutzoni F."/>
            <person name="Magnuson J."/>
            <person name="Mondo S."/>
            <person name="Nolan M."/>
            <person name="Ohm R."/>
            <person name="Pangilinan J."/>
            <person name="Park H.-J."/>
            <person name="Ramirez L."/>
            <person name="Alfaro M."/>
            <person name="Sun H."/>
            <person name="Tritt A."/>
            <person name="Yoshinaga Y."/>
            <person name="Zwiers L.-H."/>
            <person name="Turgeon B."/>
            <person name="Goodwin S."/>
            <person name="Spatafora J."/>
            <person name="Crous P."/>
            <person name="Grigoriev I."/>
        </authorList>
    </citation>
    <scope>NUCLEOTIDE SEQUENCE</scope>
    <source>
        <strain evidence="2">CBS 123094</strain>
    </source>
</reference>
<protein>
    <submittedName>
        <fullName evidence="2">Uncharacterized protein</fullName>
    </submittedName>
</protein>
<evidence type="ECO:0000256" key="1">
    <source>
        <dbReference type="SAM" id="Coils"/>
    </source>
</evidence>
<sequence>MRDRQIAAFVSEIQTLRKKLEDAEQTAVEITKERERSREDLASVTRCLRVLKSDSESDNVEVQWFCEQWKSLSGRVRKVSQQYFVSKTKRPARLPRTMDSSQYLSSETDRQLIV</sequence>
<evidence type="ECO:0000313" key="3">
    <source>
        <dbReference type="Proteomes" id="UP000799779"/>
    </source>
</evidence>